<reference evidence="6 7" key="1">
    <citation type="submission" date="2019-02" db="EMBL/GenBank/DDBJ databases">
        <title>Prokaryotic population dynamics and viral predation in marine succession experiment using metagenomics: the confinement effect.</title>
        <authorList>
            <person name="Haro-Moreno J.M."/>
            <person name="Rodriguez-Valera F."/>
            <person name="Lopez-Perez M."/>
        </authorList>
    </citation>
    <scope>NUCLEOTIDE SEQUENCE [LARGE SCALE GENOMIC DNA]</scope>
    <source>
        <strain evidence="6">MED-G158</strain>
    </source>
</reference>
<dbReference type="Gene3D" id="2.120.10.30">
    <property type="entry name" value="TolB, C-terminal domain"/>
    <property type="match status" value="1"/>
</dbReference>
<sequence>MPSSRVLFTSLSVCAALAASSGAISDDTDFITGEGLTNPNPVVIPNWGDLPAGRNWGSTAGIDIDPNDGHIWAYERCGASSFGGGVPVNCDTNPVDPIFKFNRHTGEVMANFGGGLMQTPHGIHAAADGTVWVTDFAASADGSKGHQVHQFSADGDLLMSLGTPGQTGTGPDTFNQPNDVIVGPDGSIYVSDGHNGQGMTSNQAMEEGRAAGNTARIMKFAPDGTFIKQWGEIGVRHGEFRTPHAMEFDAYGRLWVADRGNHRIEIFDQQGNYLDSRYAYGRISGLFITDDAMVYAIDSESSPTNHVGWRNGVRIGPVDEDVIVGFIQPFDRPDRIGQGTAGEGVAVDADGNVYAAEGPNSLSWAGGAFTKYEKR</sequence>
<feature type="signal peptide" evidence="5">
    <location>
        <begin position="1"/>
        <end position="18"/>
    </location>
</feature>
<proteinExistence type="predicted"/>
<protein>
    <recommendedName>
        <fullName evidence="8">6-bladed beta-propeller</fullName>
    </recommendedName>
</protein>
<organism evidence="6 7">
    <name type="scientific">OM182 bacterium</name>
    <dbReference type="NCBI Taxonomy" id="2510334"/>
    <lineage>
        <taxon>Bacteria</taxon>
        <taxon>Pseudomonadati</taxon>
        <taxon>Pseudomonadota</taxon>
        <taxon>Gammaproteobacteria</taxon>
        <taxon>OMG group</taxon>
        <taxon>OM182 clade</taxon>
    </lineage>
</organism>
<dbReference type="PANTHER" id="PTHR10680">
    <property type="entry name" value="PEPTIDYL-GLYCINE ALPHA-AMIDATING MONOOXYGENASE"/>
    <property type="match status" value="1"/>
</dbReference>
<dbReference type="Pfam" id="PF01436">
    <property type="entry name" value="NHL"/>
    <property type="match status" value="1"/>
</dbReference>
<evidence type="ECO:0000256" key="5">
    <source>
        <dbReference type="SAM" id="SignalP"/>
    </source>
</evidence>
<dbReference type="InterPro" id="IPR001258">
    <property type="entry name" value="NHL_repeat"/>
</dbReference>
<evidence type="ECO:0000256" key="3">
    <source>
        <dbReference type="ARBA" id="ARBA00023180"/>
    </source>
</evidence>
<feature type="repeat" description="NHL" evidence="4">
    <location>
        <begin position="161"/>
        <end position="223"/>
    </location>
</feature>
<dbReference type="InterPro" id="IPR011042">
    <property type="entry name" value="6-blade_b-propeller_TolB-like"/>
</dbReference>
<dbReference type="CDD" id="cd14958">
    <property type="entry name" value="NHL_PAL_like"/>
    <property type="match status" value="1"/>
</dbReference>
<comment type="caution">
    <text evidence="6">The sequence shown here is derived from an EMBL/GenBank/DDBJ whole genome shotgun (WGS) entry which is preliminary data.</text>
</comment>
<evidence type="ECO:0000313" key="7">
    <source>
        <dbReference type="Proteomes" id="UP000320404"/>
    </source>
</evidence>
<dbReference type="Proteomes" id="UP000320404">
    <property type="component" value="Unassembled WGS sequence"/>
</dbReference>
<dbReference type="SUPFAM" id="SSF63829">
    <property type="entry name" value="Calcium-dependent phosphotriesterase"/>
    <property type="match status" value="1"/>
</dbReference>
<evidence type="ECO:0000256" key="2">
    <source>
        <dbReference type="ARBA" id="ARBA00022737"/>
    </source>
</evidence>
<evidence type="ECO:0008006" key="8">
    <source>
        <dbReference type="Google" id="ProtNLM"/>
    </source>
</evidence>
<dbReference type="EMBL" id="SHAH01000013">
    <property type="protein sequence ID" value="RZO77590.1"/>
    <property type="molecule type" value="Genomic_DNA"/>
</dbReference>
<keyword evidence="3" id="KW-0325">Glycoprotein</keyword>
<keyword evidence="2" id="KW-0677">Repeat</keyword>
<evidence type="ECO:0000256" key="1">
    <source>
        <dbReference type="ARBA" id="ARBA00022729"/>
    </source>
</evidence>
<keyword evidence="1 5" id="KW-0732">Signal</keyword>
<feature type="repeat" description="NHL" evidence="4">
    <location>
        <begin position="231"/>
        <end position="270"/>
    </location>
</feature>
<dbReference type="PROSITE" id="PS51125">
    <property type="entry name" value="NHL"/>
    <property type="match status" value="2"/>
</dbReference>
<gene>
    <name evidence="6" type="ORF">EVA69_01700</name>
</gene>
<dbReference type="AlphaFoldDB" id="A0A520S560"/>
<accession>A0A520S560</accession>
<evidence type="ECO:0000256" key="4">
    <source>
        <dbReference type="PROSITE-ProRule" id="PRU00504"/>
    </source>
</evidence>
<feature type="chain" id="PRO_5021732126" description="6-bladed beta-propeller" evidence="5">
    <location>
        <begin position="19"/>
        <end position="375"/>
    </location>
</feature>
<evidence type="ECO:0000313" key="6">
    <source>
        <dbReference type="EMBL" id="RZO77590.1"/>
    </source>
</evidence>
<name>A0A520S560_9GAMM</name>